<evidence type="ECO:0000313" key="1">
    <source>
        <dbReference type="EMBL" id="RDU74145.1"/>
    </source>
</evidence>
<evidence type="ECO:0000313" key="2">
    <source>
        <dbReference type="Proteomes" id="UP000256695"/>
    </source>
</evidence>
<gene>
    <name evidence="1" type="ORF">CQA57_02440</name>
</gene>
<comment type="caution">
    <text evidence="1">The sequence shown here is derived from an EMBL/GenBank/DDBJ whole genome shotgun (WGS) entry which is preliminary data.</text>
</comment>
<name>A0A3D8JAE5_9HELI</name>
<keyword evidence="2" id="KW-1185">Reference proteome</keyword>
<dbReference type="SUPFAM" id="SSF53756">
    <property type="entry name" value="UDP-Glycosyltransferase/glycogen phosphorylase"/>
    <property type="match status" value="1"/>
</dbReference>
<dbReference type="EMBL" id="NXLX01000004">
    <property type="protein sequence ID" value="RDU74145.1"/>
    <property type="molecule type" value="Genomic_DNA"/>
</dbReference>
<accession>A0A3D8JAE5</accession>
<sequence>MHSARHRSNFARKNMQKNIAILSDFDVAQRPRPFRMIQMLKNSYHLFVIAKNCSILDGIKTFSYPADKTSKERSQEENDAIYQKCIKKDFIPLIFTKNRLYIKTILRSLPILDLIIVEDITLLPFAVEYKQKNKKTKILIDLREFYPLEYENDKRWLESFGMFFYFICERYLPQVDFAITVGEGIAKKYLETFQLKCEIFYSLPPYFDISPSPIEQKIKIVYHGFLSPDRNSHMLLDIAQELDQRFHIYILGLSNQANFLQSLQQKAPSNVSFLPPVAMQDIIPFTQQFDLGILTLTPNNFNNANAMPNKFFEYIQARLGIITTPLPSLSSFISKYHIGKMSQDFSKESLVHTINTLDTKEIKNFKISAHYASQTLNLLSNQKKILHWVDQLLT</sequence>
<proteinExistence type="predicted"/>
<protein>
    <submittedName>
        <fullName evidence="1">Capsular biosynthesis protein</fullName>
    </submittedName>
</protein>
<dbReference type="Proteomes" id="UP000256695">
    <property type="component" value="Unassembled WGS sequence"/>
</dbReference>
<dbReference type="Pfam" id="PF13692">
    <property type="entry name" value="Glyco_trans_1_4"/>
    <property type="match status" value="1"/>
</dbReference>
<organism evidence="1 2">
    <name type="scientific">Helicobacter anseris</name>
    <dbReference type="NCBI Taxonomy" id="375926"/>
    <lineage>
        <taxon>Bacteria</taxon>
        <taxon>Pseudomonadati</taxon>
        <taxon>Campylobacterota</taxon>
        <taxon>Epsilonproteobacteria</taxon>
        <taxon>Campylobacterales</taxon>
        <taxon>Helicobacteraceae</taxon>
        <taxon>Helicobacter</taxon>
    </lineage>
</organism>
<reference evidence="1 2" key="1">
    <citation type="submission" date="2018-04" db="EMBL/GenBank/DDBJ databases">
        <title>Novel Campyloabacter and Helicobacter Species and Strains.</title>
        <authorList>
            <person name="Mannion A.J."/>
            <person name="Shen Z."/>
            <person name="Fox J.G."/>
        </authorList>
    </citation>
    <scope>NUCLEOTIDE SEQUENCE [LARGE SCALE GENOMIC DNA]</scope>
    <source>
        <strain evidence="1 2">MIT 04-9362</strain>
    </source>
</reference>
<dbReference type="AlphaFoldDB" id="A0A3D8JAE5"/>
<dbReference type="OrthoDB" id="9815351at2"/>
<dbReference type="Gene3D" id="3.40.50.2000">
    <property type="entry name" value="Glycogen Phosphorylase B"/>
    <property type="match status" value="1"/>
</dbReference>